<evidence type="ECO:0000256" key="2">
    <source>
        <dbReference type="ARBA" id="ARBA00023002"/>
    </source>
</evidence>
<protein>
    <submittedName>
        <fullName evidence="3">Uncharacterized protein</fullName>
    </submittedName>
</protein>
<comment type="similarity">
    <text evidence="1">Belongs to the short-chain dehydrogenases/reductases (SDR) family.</text>
</comment>
<gene>
    <name evidence="3" type="primary">LOC112277856</name>
</gene>
<dbReference type="Pfam" id="PF00106">
    <property type="entry name" value="adh_short"/>
    <property type="match status" value="1"/>
</dbReference>
<accession>A0A7I4CVW0</accession>
<dbReference type="AlphaFoldDB" id="A0A7I4CVW0"/>
<dbReference type="InterPro" id="IPR002347">
    <property type="entry name" value="SDR_fam"/>
</dbReference>
<dbReference type="GO" id="GO:0016491">
    <property type="term" value="F:oxidoreductase activity"/>
    <property type="evidence" value="ECO:0007669"/>
    <property type="project" value="UniProtKB-KW"/>
</dbReference>
<dbReference type="SUPFAM" id="SSF51735">
    <property type="entry name" value="NAD(P)-binding Rossmann-fold domains"/>
    <property type="match status" value="1"/>
</dbReference>
<evidence type="ECO:0000313" key="4">
    <source>
        <dbReference type="Proteomes" id="UP000006727"/>
    </source>
</evidence>
<keyword evidence="4" id="KW-1185">Reference proteome</keyword>
<dbReference type="InterPro" id="IPR036291">
    <property type="entry name" value="NAD(P)-bd_dom_sf"/>
</dbReference>
<reference evidence="3 4" key="1">
    <citation type="journal article" date="2008" name="Science">
        <title>The Physcomitrella genome reveals evolutionary insights into the conquest of land by plants.</title>
        <authorList>
            <person name="Rensing S."/>
            <person name="Lang D."/>
            <person name="Zimmer A."/>
            <person name="Terry A."/>
            <person name="Salamov A."/>
            <person name="Shapiro H."/>
            <person name="Nishiyama T."/>
            <person name="Perroud P.-F."/>
            <person name="Lindquist E."/>
            <person name="Kamisugi Y."/>
            <person name="Tanahashi T."/>
            <person name="Sakakibara K."/>
            <person name="Fujita T."/>
            <person name="Oishi K."/>
            <person name="Shin-I T."/>
            <person name="Kuroki Y."/>
            <person name="Toyoda A."/>
            <person name="Suzuki Y."/>
            <person name="Hashimoto A."/>
            <person name="Yamaguchi K."/>
            <person name="Sugano A."/>
            <person name="Kohara Y."/>
            <person name="Fujiyama A."/>
            <person name="Anterola A."/>
            <person name="Aoki S."/>
            <person name="Ashton N."/>
            <person name="Barbazuk W.B."/>
            <person name="Barker E."/>
            <person name="Bennetzen J."/>
            <person name="Bezanilla M."/>
            <person name="Blankenship R."/>
            <person name="Cho S.H."/>
            <person name="Dutcher S."/>
            <person name="Estelle M."/>
            <person name="Fawcett J.A."/>
            <person name="Gundlach H."/>
            <person name="Hanada K."/>
            <person name="Heyl A."/>
            <person name="Hicks K.A."/>
            <person name="Hugh J."/>
            <person name="Lohr M."/>
            <person name="Mayer K."/>
            <person name="Melkozernov A."/>
            <person name="Murata T."/>
            <person name="Nelson D."/>
            <person name="Pils B."/>
            <person name="Prigge M."/>
            <person name="Reiss B."/>
            <person name="Renner T."/>
            <person name="Rombauts S."/>
            <person name="Rushton P."/>
            <person name="Sanderfoot A."/>
            <person name="Schween G."/>
            <person name="Shiu S.-H."/>
            <person name="Stueber K."/>
            <person name="Theodoulou F.L."/>
            <person name="Tu H."/>
            <person name="Van de Peer Y."/>
            <person name="Verrier P.J."/>
            <person name="Waters E."/>
            <person name="Wood A."/>
            <person name="Yang L."/>
            <person name="Cove D."/>
            <person name="Cuming A."/>
            <person name="Hasebe M."/>
            <person name="Lucas S."/>
            <person name="Mishler D.B."/>
            <person name="Reski R."/>
            <person name="Grigoriev I."/>
            <person name="Quatrano R.S."/>
            <person name="Boore J.L."/>
        </authorList>
    </citation>
    <scope>NUCLEOTIDE SEQUENCE [LARGE SCALE GENOMIC DNA]</scope>
    <source>
        <strain evidence="3 4">cv. Gransden 2004</strain>
    </source>
</reference>
<proteinExistence type="inferred from homology"/>
<dbReference type="Gramene" id="Pp3c26_3200V3.4">
    <property type="protein sequence ID" value="Pp3c26_3200V3.4"/>
    <property type="gene ID" value="Pp3c26_3200"/>
</dbReference>
<dbReference type="PANTHER" id="PTHR24320">
    <property type="entry name" value="RETINOL DEHYDROGENASE"/>
    <property type="match status" value="1"/>
</dbReference>
<reference evidence="3 4" key="2">
    <citation type="journal article" date="2018" name="Plant J.">
        <title>The Physcomitrella patens chromosome-scale assembly reveals moss genome structure and evolution.</title>
        <authorList>
            <person name="Lang D."/>
            <person name="Ullrich K.K."/>
            <person name="Murat F."/>
            <person name="Fuchs J."/>
            <person name="Jenkins J."/>
            <person name="Haas F.B."/>
            <person name="Piednoel M."/>
            <person name="Gundlach H."/>
            <person name="Van Bel M."/>
            <person name="Meyberg R."/>
            <person name="Vives C."/>
            <person name="Morata J."/>
            <person name="Symeonidi A."/>
            <person name="Hiss M."/>
            <person name="Muchero W."/>
            <person name="Kamisugi Y."/>
            <person name="Saleh O."/>
            <person name="Blanc G."/>
            <person name="Decker E.L."/>
            <person name="van Gessel N."/>
            <person name="Grimwood J."/>
            <person name="Hayes R.D."/>
            <person name="Graham S.W."/>
            <person name="Gunter L.E."/>
            <person name="McDaniel S.F."/>
            <person name="Hoernstein S.N.W."/>
            <person name="Larsson A."/>
            <person name="Li F.W."/>
            <person name="Perroud P.F."/>
            <person name="Phillips J."/>
            <person name="Ranjan P."/>
            <person name="Rokshar D.S."/>
            <person name="Rothfels C.J."/>
            <person name="Schneider L."/>
            <person name="Shu S."/>
            <person name="Stevenson D.W."/>
            <person name="Thummler F."/>
            <person name="Tillich M."/>
            <person name="Villarreal Aguilar J.C."/>
            <person name="Widiez T."/>
            <person name="Wong G.K."/>
            <person name="Wymore A."/>
            <person name="Zhang Y."/>
            <person name="Zimmer A.D."/>
            <person name="Quatrano R.S."/>
            <person name="Mayer K.F.X."/>
            <person name="Goodstein D."/>
            <person name="Casacuberta J.M."/>
            <person name="Vandepoele K."/>
            <person name="Reski R."/>
            <person name="Cuming A.C."/>
            <person name="Tuskan G.A."/>
            <person name="Maumus F."/>
            <person name="Salse J."/>
            <person name="Schmutz J."/>
            <person name="Rensing S.A."/>
        </authorList>
    </citation>
    <scope>NUCLEOTIDE SEQUENCE [LARGE SCALE GENOMIC DNA]</scope>
    <source>
        <strain evidence="3 4">cv. Gransden 2004</strain>
    </source>
</reference>
<sequence length="357" mass="39091">MGTGGDGAGGDVLRLGNLLRMGVLWTLCLIYSHLCHIVLRLRSRYQSQGLRPFELCSPAACRKPACIVTGASSGIGRATASALALRGFHVILAGRSLERLQVVRAEIEAHSPSVSCQTLALDLCSVPSILNFTRTVKKLFEADGILATSERWTEDGFDVMMASNYLGPYILTRELLPLLQKNAPQARIVNLVSFTHRAVQRAQVNVRQLGSGGIRRKHTRSDIYHLAQIYETSKLFMILFSYELHRQFFSNFEPESRVSVIAADPGAVSTNILREVPSWLAHLSSIVLSLLGLLQPPKSGASAVVAAAMAPWELSGKYVFGNDGLCCKSSSITYDEKLGCSLWNASENIYKEALSRH</sequence>
<dbReference type="PRINTS" id="PR00081">
    <property type="entry name" value="GDHRDH"/>
</dbReference>
<dbReference type="Proteomes" id="UP000006727">
    <property type="component" value="Chromosome 26"/>
</dbReference>
<reference evidence="3" key="3">
    <citation type="submission" date="2020-12" db="UniProtKB">
        <authorList>
            <consortium name="EnsemblPlants"/>
        </authorList>
    </citation>
    <scope>IDENTIFICATION</scope>
</reference>
<name>A0A7I4CVW0_PHYPA</name>
<dbReference type="EnsemblPlants" id="Pp3c26_3200V3.4">
    <property type="protein sequence ID" value="Pp3c26_3200V3.4"/>
    <property type="gene ID" value="Pp3c26_3200"/>
</dbReference>
<organism evidence="3 4">
    <name type="scientific">Physcomitrium patens</name>
    <name type="common">Spreading-leaved earth moss</name>
    <name type="synonym">Physcomitrella patens</name>
    <dbReference type="NCBI Taxonomy" id="3218"/>
    <lineage>
        <taxon>Eukaryota</taxon>
        <taxon>Viridiplantae</taxon>
        <taxon>Streptophyta</taxon>
        <taxon>Embryophyta</taxon>
        <taxon>Bryophyta</taxon>
        <taxon>Bryophytina</taxon>
        <taxon>Bryopsida</taxon>
        <taxon>Funariidae</taxon>
        <taxon>Funariales</taxon>
        <taxon>Funariaceae</taxon>
        <taxon>Physcomitrium</taxon>
    </lineage>
</organism>
<evidence type="ECO:0000256" key="1">
    <source>
        <dbReference type="ARBA" id="ARBA00006484"/>
    </source>
</evidence>
<keyword evidence="2" id="KW-0560">Oxidoreductase</keyword>
<dbReference type="PANTHER" id="PTHR24320:SF227">
    <property type="entry name" value="RETINOL DEHYDROGENASE 11"/>
    <property type="match status" value="1"/>
</dbReference>
<dbReference type="Gene3D" id="3.40.50.720">
    <property type="entry name" value="NAD(P)-binding Rossmann-like Domain"/>
    <property type="match status" value="1"/>
</dbReference>
<evidence type="ECO:0000313" key="3">
    <source>
        <dbReference type="EnsemblPlants" id="Pp3c26_3200V3.4"/>
    </source>
</evidence>
<dbReference type="EMBL" id="ABEU02000026">
    <property type="status" value="NOT_ANNOTATED_CDS"/>
    <property type="molecule type" value="Genomic_DNA"/>
</dbReference>